<dbReference type="Proteomes" id="UP000242712">
    <property type="component" value="Unassembled WGS sequence"/>
</dbReference>
<dbReference type="Gene3D" id="1.20.120.20">
    <property type="entry name" value="Apolipoprotein"/>
    <property type="match status" value="1"/>
</dbReference>
<protein>
    <submittedName>
        <fullName evidence="2">YtxH domain-containing protein</fullName>
    </submittedName>
</protein>
<comment type="caution">
    <text evidence="2">The sequence shown here is derived from an EMBL/GenBank/DDBJ whole genome shotgun (WGS) entry which is preliminary data.</text>
</comment>
<reference evidence="2 3" key="1">
    <citation type="submission" date="2017-08" db="EMBL/GenBank/DDBJ databases">
        <title>Draft genome sequences of 64 type strains of genus Staph aureus.</title>
        <authorList>
            <person name="Cole K."/>
            <person name="Golubchik T."/>
            <person name="Russell J."/>
            <person name="Foster D."/>
            <person name="Llewelyn M."/>
            <person name="Wilson D."/>
            <person name="Crook D."/>
            <person name="Paul J."/>
        </authorList>
    </citation>
    <scope>NUCLEOTIDE SEQUENCE [LARGE SCALE GENOMIC DNA]</scope>
    <source>
        <strain evidence="2 3">DSM 29875</strain>
    </source>
</reference>
<dbReference type="RefSeq" id="WP_103371498.1">
    <property type="nucleotide sequence ID" value="NZ_CBCRVO010000001.1"/>
</dbReference>
<dbReference type="OrthoDB" id="2406338at2"/>
<keyword evidence="3" id="KW-1185">Reference proteome</keyword>
<dbReference type="SUPFAM" id="SSF58113">
    <property type="entry name" value="Apolipoprotein A-I"/>
    <property type="match status" value="1"/>
</dbReference>
<dbReference type="EMBL" id="PPPX01000001">
    <property type="protein sequence ID" value="POA10249.1"/>
    <property type="molecule type" value="Genomic_DNA"/>
</dbReference>
<name>A0A2K4FFY5_9STAP</name>
<evidence type="ECO:0000313" key="3">
    <source>
        <dbReference type="Proteomes" id="UP000242712"/>
    </source>
</evidence>
<dbReference type="AlphaFoldDB" id="A0A2K4FFY5"/>
<dbReference type="GeneID" id="98297844"/>
<feature type="compositionally biased region" description="Basic and acidic residues" evidence="1">
    <location>
        <begin position="76"/>
        <end position="131"/>
    </location>
</feature>
<sequence length="162" mass="18451">MSKFLKVVLGLGGVATAVLLSRKENRDRLKEEYNKYKEDPEGYKQNAKEVAESYKENAKEAAQNYKEKASSVASDLQEKAGDTIEEVKKDPKAYAKKVKEDPKGFLNEQKERFINGEEKKEDHVEEARFADEGAVDPSNNLRVVSEEDLKNNQNQPKQDKNK</sequence>
<accession>A0A2K4FFY5</accession>
<proteinExistence type="predicted"/>
<evidence type="ECO:0000256" key="1">
    <source>
        <dbReference type="SAM" id="MobiDB-lite"/>
    </source>
</evidence>
<feature type="region of interest" description="Disordered" evidence="1">
    <location>
        <begin position="61"/>
        <end position="162"/>
    </location>
</feature>
<gene>
    <name evidence="2" type="ORF">CD039_05720</name>
</gene>
<evidence type="ECO:0000313" key="2">
    <source>
        <dbReference type="EMBL" id="POA10249.1"/>
    </source>
</evidence>
<organism evidence="2 3">
    <name type="scientific">Staphylococcus argensis</name>
    <dbReference type="NCBI Taxonomy" id="1607738"/>
    <lineage>
        <taxon>Bacteria</taxon>
        <taxon>Bacillati</taxon>
        <taxon>Bacillota</taxon>
        <taxon>Bacilli</taxon>
        <taxon>Bacillales</taxon>
        <taxon>Staphylococcaceae</taxon>
        <taxon>Staphylococcus</taxon>
    </lineage>
</organism>